<gene>
    <name evidence="2" type="ORF">PGLA1383_LOCUS38119</name>
</gene>
<sequence>PPSKLSRVPSPGPGLPLGYSSEQPNFTDEVKDSRDLDALVQHDLAAVSSRMDQHLDRQDVLLRAILQVSLRGRPSAGEAVEEWQAKVLLPTAPLQVSAAFSDAVVCGGSRVTWEENTNCLGLSRTSSPLSHASSGDENDSDTGVDSTTSSKNSSKRFGQQKKKRVSVVDGDRREQASLRAQQVKKTSFASHSQNTSMSTFGAATKSCAR</sequence>
<dbReference type="Proteomes" id="UP000654075">
    <property type="component" value="Unassembled WGS sequence"/>
</dbReference>
<dbReference type="EMBL" id="CAJNNV010027514">
    <property type="protein sequence ID" value="CAE8620562.1"/>
    <property type="molecule type" value="Genomic_DNA"/>
</dbReference>
<evidence type="ECO:0000256" key="1">
    <source>
        <dbReference type="SAM" id="MobiDB-lite"/>
    </source>
</evidence>
<feature type="non-terminal residue" evidence="2">
    <location>
        <position position="1"/>
    </location>
</feature>
<dbReference type="AlphaFoldDB" id="A0A813GCK6"/>
<proteinExistence type="predicted"/>
<evidence type="ECO:0000313" key="2">
    <source>
        <dbReference type="EMBL" id="CAE8620562.1"/>
    </source>
</evidence>
<keyword evidence="3" id="KW-1185">Reference proteome</keyword>
<name>A0A813GCK6_POLGL</name>
<reference evidence="2" key="1">
    <citation type="submission" date="2021-02" db="EMBL/GenBank/DDBJ databases">
        <authorList>
            <person name="Dougan E. K."/>
            <person name="Rhodes N."/>
            <person name="Thang M."/>
            <person name="Chan C."/>
        </authorList>
    </citation>
    <scope>NUCLEOTIDE SEQUENCE</scope>
</reference>
<evidence type="ECO:0000313" key="3">
    <source>
        <dbReference type="Proteomes" id="UP000654075"/>
    </source>
</evidence>
<comment type="caution">
    <text evidence="2">The sequence shown here is derived from an EMBL/GenBank/DDBJ whole genome shotgun (WGS) entry which is preliminary data.</text>
</comment>
<organism evidence="2 3">
    <name type="scientific">Polarella glacialis</name>
    <name type="common">Dinoflagellate</name>
    <dbReference type="NCBI Taxonomy" id="89957"/>
    <lineage>
        <taxon>Eukaryota</taxon>
        <taxon>Sar</taxon>
        <taxon>Alveolata</taxon>
        <taxon>Dinophyceae</taxon>
        <taxon>Suessiales</taxon>
        <taxon>Suessiaceae</taxon>
        <taxon>Polarella</taxon>
    </lineage>
</organism>
<feature type="non-terminal residue" evidence="2">
    <location>
        <position position="209"/>
    </location>
</feature>
<accession>A0A813GCK6</accession>
<feature type="region of interest" description="Disordered" evidence="1">
    <location>
        <begin position="123"/>
        <end position="209"/>
    </location>
</feature>
<feature type="compositionally biased region" description="Polar residues" evidence="1">
    <location>
        <begin position="178"/>
        <end position="201"/>
    </location>
</feature>
<feature type="region of interest" description="Disordered" evidence="1">
    <location>
        <begin position="1"/>
        <end position="28"/>
    </location>
</feature>
<protein>
    <submittedName>
        <fullName evidence="2">Uncharacterized protein</fullName>
    </submittedName>
</protein>
<feature type="compositionally biased region" description="Polar residues" evidence="1">
    <location>
        <begin position="123"/>
        <end position="135"/>
    </location>
</feature>